<dbReference type="SUPFAM" id="SSF51735">
    <property type="entry name" value="NAD(P)-binding Rossmann-fold domains"/>
    <property type="match status" value="2"/>
</dbReference>
<reference evidence="5 6" key="1">
    <citation type="submission" date="2024-02" db="EMBL/GenBank/DDBJ databases">
        <title>De novo assembly and annotation of 12 fungi associated with fruit tree decline syndrome in Ontario, Canada.</title>
        <authorList>
            <person name="Sulman M."/>
            <person name="Ellouze W."/>
            <person name="Ilyukhin E."/>
        </authorList>
    </citation>
    <scope>NUCLEOTIDE SEQUENCE [LARGE SCALE GENOMIC DNA]</scope>
    <source>
        <strain evidence="5 6">M169</strain>
    </source>
</reference>
<dbReference type="InterPro" id="IPR036291">
    <property type="entry name" value="NAD(P)-bd_dom_sf"/>
</dbReference>
<evidence type="ECO:0000313" key="5">
    <source>
        <dbReference type="EMBL" id="KAK7708275.1"/>
    </source>
</evidence>
<dbReference type="Pfam" id="PF13561">
    <property type="entry name" value="adh_short_C2"/>
    <property type="match status" value="1"/>
</dbReference>
<dbReference type="PROSITE" id="PS00061">
    <property type="entry name" value="ADH_SHORT"/>
    <property type="match status" value="2"/>
</dbReference>
<dbReference type="Gene3D" id="3.40.50.720">
    <property type="entry name" value="NAD(P)-binding Rossmann-like Domain"/>
    <property type="match status" value="2"/>
</dbReference>
<dbReference type="PRINTS" id="PR00081">
    <property type="entry name" value="GDHRDH"/>
</dbReference>
<dbReference type="Gene3D" id="3.50.50.60">
    <property type="entry name" value="FAD/NAD(P)-binding domain"/>
    <property type="match status" value="1"/>
</dbReference>
<dbReference type="PANTHER" id="PTHR44229:SF4">
    <property type="entry name" value="15-HYDROXYPROSTAGLANDIN DEHYDROGENASE [NAD(+)]"/>
    <property type="match status" value="1"/>
</dbReference>
<organism evidence="5 6">
    <name type="scientific">Diaporthe eres</name>
    <name type="common">Phomopsis oblonga</name>
    <dbReference type="NCBI Taxonomy" id="83184"/>
    <lineage>
        <taxon>Eukaryota</taxon>
        <taxon>Fungi</taxon>
        <taxon>Dikarya</taxon>
        <taxon>Ascomycota</taxon>
        <taxon>Pezizomycotina</taxon>
        <taxon>Sordariomycetes</taxon>
        <taxon>Sordariomycetidae</taxon>
        <taxon>Diaporthales</taxon>
        <taxon>Diaporthaceae</taxon>
        <taxon>Diaporthe</taxon>
        <taxon>Diaporthe eres species complex</taxon>
    </lineage>
</organism>
<sequence length="796" mass="86884">MSQNLLNSHEAGNGIIRGQTTDSVHSNVSASDTDSLAASYGSSPEEVKERMEIEENAKAYIYSQAPKKYHEALVPNFALGCKRRIFDPNYLSSLHLDHVDLIAEGIREITKTGIISESGYEEDFDIIILATGFQVSNFLTPMQIVGKTGIAIKDQWESKKGAQAYMGTFVHNFPNFGMLFGPNTFPAFNSVIYAVEVQVDYLAKTLFKTVIDGYADVVEVSEEAEARFVTELDKTLAKTVFNSGCNNWYINSAGRYALVTGGASGIGRAIVRLLAREACAGIAVADINADALATVQKELVAIATNKDFKCIIVNVDVRDESSVAEMVKNTTESFGRIDYAVNCAGIGLKKPLADTDLKEWDRMMGINMTGVFLCMKAEINQMITQEPTVAYGAYAPMQRGAIVNIASLSAIAGLRHSGAYTAAKHGVAGITRTAALDYPEIKCNAIAPGYIKTPLTDAPGAMRDNALVKVNEWTPMKRFGLPEEIAEGVVWLLGSRNLINIANMASPKVAIITGGASGFGLAVTEALISKGWKVHVFDLNHDAGNAVASRLRNTVFHKVDVTSWPSLSSAFDAAFRQEDRRLDFVFANAGILEKGDFYERHDVPHGPPPEPKDMSIEINLKGVISTSYLAQHYFRANRNGGKGAVLVMTSSIVGLYKQEFTPWYAAAKAGVLNFMRSIAPVLKRTDGIRAYAILPSIVKTPLMGPGMWETYPPHLFTPIETVVSAVEMLVKGGQMHDSQGKKIDAEQADGLAVEIFMDQIFFRKEAEPCNDDMKEVLYSLSYDKKMEAMKVRAQEG</sequence>
<dbReference type="Proteomes" id="UP001430848">
    <property type="component" value="Unassembled WGS sequence"/>
</dbReference>
<feature type="region of interest" description="Disordered" evidence="4">
    <location>
        <begin position="1"/>
        <end position="43"/>
    </location>
</feature>
<dbReference type="InterPro" id="IPR002347">
    <property type="entry name" value="SDR_fam"/>
</dbReference>
<dbReference type="PRINTS" id="PR00080">
    <property type="entry name" value="SDRFAMILY"/>
</dbReference>
<dbReference type="InterPro" id="IPR036188">
    <property type="entry name" value="FAD/NAD-bd_sf"/>
</dbReference>
<proteinExistence type="inferred from homology"/>
<evidence type="ECO:0000256" key="3">
    <source>
        <dbReference type="ARBA" id="ARBA00023002"/>
    </source>
</evidence>
<keyword evidence="6" id="KW-1185">Reference proteome</keyword>
<keyword evidence="3" id="KW-0560">Oxidoreductase</keyword>
<evidence type="ECO:0000313" key="6">
    <source>
        <dbReference type="Proteomes" id="UP001430848"/>
    </source>
</evidence>
<comment type="similarity">
    <text evidence="1">Belongs to the short-chain dehydrogenases/reductases (SDR) family.</text>
</comment>
<accession>A0ABR1NN80</accession>
<dbReference type="EMBL" id="JAKNSF020000187">
    <property type="protein sequence ID" value="KAK7708275.1"/>
    <property type="molecule type" value="Genomic_DNA"/>
</dbReference>
<keyword evidence="2" id="KW-0521">NADP</keyword>
<dbReference type="PANTHER" id="PTHR44229">
    <property type="entry name" value="15-HYDROXYPROSTAGLANDIN DEHYDROGENASE [NAD(+)]"/>
    <property type="match status" value="1"/>
</dbReference>
<evidence type="ECO:0000256" key="4">
    <source>
        <dbReference type="SAM" id="MobiDB-lite"/>
    </source>
</evidence>
<evidence type="ECO:0000256" key="1">
    <source>
        <dbReference type="ARBA" id="ARBA00006484"/>
    </source>
</evidence>
<dbReference type="Pfam" id="PF00106">
    <property type="entry name" value="adh_short"/>
    <property type="match status" value="1"/>
</dbReference>
<dbReference type="CDD" id="cd05233">
    <property type="entry name" value="SDR_c"/>
    <property type="match status" value="1"/>
</dbReference>
<comment type="caution">
    <text evidence="5">The sequence shown here is derived from an EMBL/GenBank/DDBJ whole genome shotgun (WGS) entry which is preliminary data.</text>
</comment>
<dbReference type="SUPFAM" id="SSF51905">
    <property type="entry name" value="FAD/NAD(P)-binding domain"/>
    <property type="match status" value="1"/>
</dbReference>
<gene>
    <name evidence="5" type="ORF">SLS63_013522</name>
</gene>
<feature type="compositionally biased region" description="Polar residues" evidence="4">
    <location>
        <begin position="18"/>
        <end position="42"/>
    </location>
</feature>
<protein>
    <submittedName>
        <fullName evidence="5">Uncharacterized protein</fullName>
    </submittedName>
</protein>
<evidence type="ECO:0000256" key="2">
    <source>
        <dbReference type="ARBA" id="ARBA00022857"/>
    </source>
</evidence>
<dbReference type="InterPro" id="IPR020904">
    <property type="entry name" value="Sc_DH/Rdtase_CS"/>
</dbReference>
<name>A0ABR1NN80_DIAER</name>